<keyword evidence="1" id="KW-0472">Membrane</keyword>
<comment type="caution">
    <text evidence="2">The sequence shown here is derived from an EMBL/GenBank/DDBJ whole genome shotgun (WGS) entry which is preliminary data.</text>
</comment>
<name>A0A8S1QT89_9CILI</name>
<protein>
    <submittedName>
        <fullName evidence="2">Uncharacterized protein</fullName>
    </submittedName>
</protein>
<proteinExistence type="predicted"/>
<feature type="transmembrane region" description="Helical" evidence="1">
    <location>
        <begin position="56"/>
        <end position="75"/>
    </location>
</feature>
<evidence type="ECO:0000256" key="1">
    <source>
        <dbReference type="SAM" id="Phobius"/>
    </source>
</evidence>
<keyword evidence="1" id="KW-1133">Transmembrane helix</keyword>
<dbReference type="OrthoDB" id="414368at2759"/>
<evidence type="ECO:0000313" key="2">
    <source>
        <dbReference type="EMBL" id="CAD8118899.1"/>
    </source>
</evidence>
<dbReference type="Proteomes" id="UP000692954">
    <property type="component" value="Unassembled WGS sequence"/>
</dbReference>
<reference evidence="2" key="1">
    <citation type="submission" date="2021-01" db="EMBL/GenBank/DDBJ databases">
        <authorList>
            <consortium name="Genoscope - CEA"/>
            <person name="William W."/>
        </authorList>
    </citation>
    <scope>NUCLEOTIDE SEQUENCE</scope>
</reference>
<gene>
    <name evidence="2" type="ORF">PSON_ATCC_30995.1.T1190033</name>
</gene>
<keyword evidence="1" id="KW-0812">Transmembrane</keyword>
<organism evidence="2 3">
    <name type="scientific">Paramecium sonneborni</name>
    <dbReference type="NCBI Taxonomy" id="65129"/>
    <lineage>
        <taxon>Eukaryota</taxon>
        <taxon>Sar</taxon>
        <taxon>Alveolata</taxon>
        <taxon>Ciliophora</taxon>
        <taxon>Intramacronucleata</taxon>
        <taxon>Oligohymenophorea</taxon>
        <taxon>Peniculida</taxon>
        <taxon>Parameciidae</taxon>
        <taxon>Paramecium</taxon>
    </lineage>
</organism>
<dbReference type="EMBL" id="CAJJDN010000119">
    <property type="protein sequence ID" value="CAD8118899.1"/>
    <property type="molecule type" value="Genomic_DNA"/>
</dbReference>
<evidence type="ECO:0000313" key="3">
    <source>
        <dbReference type="Proteomes" id="UP000692954"/>
    </source>
</evidence>
<accession>A0A8S1QT89</accession>
<keyword evidence="3" id="KW-1185">Reference proteome</keyword>
<sequence length="118" mass="14169">MNLDDIYNWILSHQNNYPGKHQESQPRTVPSYKPLEPKAQFHIVIKVTAEYTDNQFLIIFLFYLKISILIQVFYVKFDITTSKRKCLMEMVLIQKNLEHLQWKLSQITLNHYNILVLK</sequence>
<dbReference type="AlphaFoldDB" id="A0A8S1QT89"/>